<comment type="caution">
    <text evidence="1">The sequence shown here is derived from an EMBL/GenBank/DDBJ whole genome shotgun (WGS) entry which is preliminary data.</text>
</comment>
<evidence type="ECO:0000313" key="1">
    <source>
        <dbReference type="EMBL" id="KAJ7567656.1"/>
    </source>
</evidence>
<name>A0ACC2EMH5_DIPCM</name>
<dbReference type="Proteomes" id="UP001162992">
    <property type="component" value="Chromosome 1"/>
</dbReference>
<organism evidence="1 2">
    <name type="scientific">Diphasiastrum complanatum</name>
    <name type="common">Issler's clubmoss</name>
    <name type="synonym">Lycopodium complanatum</name>
    <dbReference type="NCBI Taxonomy" id="34168"/>
    <lineage>
        <taxon>Eukaryota</taxon>
        <taxon>Viridiplantae</taxon>
        <taxon>Streptophyta</taxon>
        <taxon>Embryophyta</taxon>
        <taxon>Tracheophyta</taxon>
        <taxon>Lycopodiopsida</taxon>
        <taxon>Lycopodiales</taxon>
        <taxon>Lycopodiaceae</taxon>
        <taxon>Lycopodioideae</taxon>
        <taxon>Diphasiastrum</taxon>
    </lineage>
</organism>
<gene>
    <name evidence="1" type="ORF">O6H91_01G000900</name>
</gene>
<dbReference type="EMBL" id="CM055092">
    <property type="protein sequence ID" value="KAJ7567656.1"/>
    <property type="molecule type" value="Genomic_DNA"/>
</dbReference>
<sequence>MMSMTSGVKTHSLPNQPVSMRSDTGSADGLAAMLSSCPPVAFQDLEGAVVATSQKRPRCSIFDTLEETGDEDGADDYGHHVEKKRRLSVEQVKALEKNFELENKLEPERKLQLARELGLQARQVAVWFQNRRARWKTKQLEKDYDILKADYDILRADFNALVQEKEKLQAQVMELNNKLYQEDEKTLKLNPKGVLLDPFKKPETTAKLERDIETTVKTEFPLEILKGETCLYSLSISKLPLEAKEGSSSSDSEDSEILDVDSPRHAGSGNTLSPMQHQTCSEILAFGGLDAGLLHLGEDVYERVHPPSIYQRAVIKLEDEAGTEEHCSGFLAIEDQAGAFSCWDWT</sequence>
<accession>A0ACC2EMH5</accession>
<protein>
    <submittedName>
        <fullName evidence="1">Uncharacterized protein</fullName>
    </submittedName>
</protein>
<evidence type="ECO:0000313" key="2">
    <source>
        <dbReference type="Proteomes" id="UP001162992"/>
    </source>
</evidence>
<reference evidence="2" key="1">
    <citation type="journal article" date="2024" name="Proc. Natl. Acad. Sci. U.S.A.">
        <title>Extraordinary preservation of gene collinearity over three hundred million years revealed in homosporous lycophytes.</title>
        <authorList>
            <person name="Li C."/>
            <person name="Wickell D."/>
            <person name="Kuo L.Y."/>
            <person name="Chen X."/>
            <person name="Nie B."/>
            <person name="Liao X."/>
            <person name="Peng D."/>
            <person name="Ji J."/>
            <person name="Jenkins J."/>
            <person name="Williams M."/>
            <person name="Shu S."/>
            <person name="Plott C."/>
            <person name="Barry K."/>
            <person name="Rajasekar S."/>
            <person name="Grimwood J."/>
            <person name="Han X."/>
            <person name="Sun S."/>
            <person name="Hou Z."/>
            <person name="He W."/>
            <person name="Dai G."/>
            <person name="Sun C."/>
            <person name="Schmutz J."/>
            <person name="Leebens-Mack J.H."/>
            <person name="Li F.W."/>
            <person name="Wang L."/>
        </authorList>
    </citation>
    <scope>NUCLEOTIDE SEQUENCE [LARGE SCALE GENOMIC DNA]</scope>
    <source>
        <strain evidence="2">cv. PW_Plant_1</strain>
    </source>
</reference>
<keyword evidence="2" id="KW-1185">Reference proteome</keyword>
<proteinExistence type="predicted"/>